<evidence type="ECO:0000256" key="2">
    <source>
        <dbReference type="ARBA" id="ARBA00004323"/>
    </source>
</evidence>
<evidence type="ECO:0000256" key="12">
    <source>
        <dbReference type="ARBA" id="ARBA00023034"/>
    </source>
</evidence>
<evidence type="ECO:0000313" key="19">
    <source>
        <dbReference type="EnsemblMetazoa" id="HelroP65162"/>
    </source>
</evidence>
<dbReference type="Pfam" id="PF00652">
    <property type="entry name" value="Ricin_B_lectin"/>
    <property type="match status" value="1"/>
</dbReference>
<comment type="subcellular location">
    <subcellularLocation>
        <location evidence="2 16">Golgi apparatus membrane</location>
        <topology evidence="2 16">Single-pass type II membrane protein</topology>
    </subcellularLocation>
</comment>
<dbReference type="EnsemblMetazoa" id="HelroT65162">
    <property type="protein sequence ID" value="HelroP65162"/>
    <property type="gene ID" value="HelroG65162"/>
</dbReference>
<dbReference type="CDD" id="cd23462">
    <property type="entry name" value="beta-trefoil_Ricin_Pgant9-like"/>
    <property type="match status" value="1"/>
</dbReference>
<evidence type="ECO:0000256" key="10">
    <source>
        <dbReference type="ARBA" id="ARBA00022968"/>
    </source>
</evidence>
<organism evidence="19 20">
    <name type="scientific">Helobdella robusta</name>
    <name type="common">Californian leech</name>
    <dbReference type="NCBI Taxonomy" id="6412"/>
    <lineage>
        <taxon>Eukaryota</taxon>
        <taxon>Metazoa</taxon>
        <taxon>Spiralia</taxon>
        <taxon>Lophotrochozoa</taxon>
        <taxon>Annelida</taxon>
        <taxon>Clitellata</taxon>
        <taxon>Hirudinea</taxon>
        <taxon>Rhynchobdellida</taxon>
        <taxon>Glossiphoniidae</taxon>
        <taxon>Helobdella</taxon>
    </lineage>
</organism>
<dbReference type="EC" id="2.4.1.-" evidence="16"/>
<dbReference type="Proteomes" id="UP000015101">
    <property type="component" value="Unassembled WGS sequence"/>
</dbReference>
<evidence type="ECO:0000256" key="8">
    <source>
        <dbReference type="ARBA" id="ARBA00022723"/>
    </source>
</evidence>
<proteinExistence type="inferred from homology"/>
<keyword evidence="6 16" id="KW-0808">Transferase</keyword>
<evidence type="ECO:0000313" key="20">
    <source>
        <dbReference type="Proteomes" id="UP000015101"/>
    </source>
</evidence>
<feature type="domain" description="Ricin B lectin" evidence="17">
    <location>
        <begin position="377"/>
        <end position="496"/>
    </location>
</feature>
<dbReference type="EMBL" id="KB096742">
    <property type="protein sequence ID" value="ESO02363.1"/>
    <property type="molecule type" value="Genomic_DNA"/>
</dbReference>
<dbReference type="FunFam" id="3.90.550.10:FF:000021">
    <property type="entry name" value="Polypeptide N-acetylgalactosaminyltransferase"/>
    <property type="match status" value="1"/>
</dbReference>
<dbReference type="SUPFAM" id="SSF50370">
    <property type="entry name" value="Ricin B-like lectins"/>
    <property type="match status" value="1"/>
</dbReference>
<dbReference type="OrthoDB" id="6119243at2759"/>
<sequence>PGEMGEPVNIVEAELSENDKMKSKIAWQQNAFNGFASDKISLHRSLKDVRDQLCRREDYREVHLSTSVIIIFHNEDWKVLLRTVHSVLDRSPPHLIKEIILVDDFSDRDHLKAQLDQYMAKLGKVKILRAPAREGLIRARLLGAAVATGDVLTFLDSHCECTKGWLEPLLQRIQANESNVVTPVIDVIDENTFQYLYGSASSTNLGGFDWGLQFTWHAIPSEVALKRKNDIEPLKSPTMAGGLFAISRKYFEHIGRYDSGMEVWGGENLEMSFRIWMCGGSLEIIQCSHVGHVFRKRSPYSWTVGDALRRNSVRTALVWMDDYKDLYFKKTSTHLGSYGDISGRVALREKLQCKSFKWYLDNVYPDQFVPTDCLAMGPISSAEHKLCLKASFTKASDNTEVFPKSCKAYRPHTEWYLTKRNEIYTDENDGACLDYASNGVRVYPCHGMKGNQEWSYTKDGLIVHVITGKCLTLSSSHSNLVMEPCVASPLQIWSWERNKRLLNAAS</sequence>
<dbReference type="GO" id="GO:0006493">
    <property type="term" value="P:protein O-linked glycosylation"/>
    <property type="evidence" value="ECO:0000318"/>
    <property type="project" value="GO_Central"/>
</dbReference>
<evidence type="ECO:0000256" key="3">
    <source>
        <dbReference type="ARBA" id="ARBA00004922"/>
    </source>
</evidence>
<dbReference type="eggNOG" id="KOG3736">
    <property type="taxonomic scope" value="Eukaryota"/>
</dbReference>
<dbReference type="Gene3D" id="3.90.550.10">
    <property type="entry name" value="Spore Coat Polysaccharide Biosynthesis Protein SpsA, Chain A"/>
    <property type="match status" value="1"/>
</dbReference>
<dbReference type="UniPathway" id="UPA00378"/>
<keyword evidence="15 16" id="KW-0464">Manganese</keyword>
<evidence type="ECO:0000256" key="4">
    <source>
        <dbReference type="ARBA" id="ARBA00005680"/>
    </source>
</evidence>
<dbReference type="GO" id="GO:0046872">
    <property type="term" value="F:metal ion binding"/>
    <property type="evidence" value="ECO:0007669"/>
    <property type="project" value="UniProtKB-KW"/>
</dbReference>
<dbReference type="GO" id="GO:0030246">
    <property type="term" value="F:carbohydrate binding"/>
    <property type="evidence" value="ECO:0007669"/>
    <property type="project" value="UniProtKB-KW"/>
</dbReference>
<dbReference type="GO" id="GO:0005794">
    <property type="term" value="C:Golgi apparatus"/>
    <property type="evidence" value="ECO:0000318"/>
    <property type="project" value="GO_Central"/>
</dbReference>
<keyword evidence="9 16" id="KW-0430">Lectin</keyword>
<name>T1FY39_HELRO</name>
<protein>
    <recommendedName>
        <fullName evidence="16">Polypeptide N-acetylgalactosaminyltransferase</fullName>
        <ecNumber evidence="16">2.4.1.-</ecNumber>
    </recommendedName>
    <alternativeName>
        <fullName evidence="16">Protein-UDP acetylgalactosaminyltransferase</fullName>
    </alternativeName>
</protein>
<dbReference type="Pfam" id="PF00535">
    <property type="entry name" value="Glycos_transf_2"/>
    <property type="match status" value="1"/>
</dbReference>
<reference evidence="19" key="3">
    <citation type="submission" date="2015-06" db="UniProtKB">
        <authorList>
            <consortium name="EnsemblMetazoa"/>
        </authorList>
    </citation>
    <scope>IDENTIFICATION</scope>
</reference>
<dbReference type="EMBL" id="AMQM01000864">
    <property type="status" value="NOT_ANNOTATED_CDS"/>
    <property type="molecule type" value="Genomic_DNA"/>
</dbReference>
<evidence type="ECO:0000256" key="16">
    <source>
        <dbReference type="RuleBase" id="RU361242"/>
    </source>
</evidence>
<dbReference type="SUPFAM" id="SSF53448">
    <property type="entry name" value="Nucleotide-diphospho-sugar transferases"/>
    <property type="match status" value="1"/>
</dbReference>
<evidence type="ECO:0000256" key="14">
    <source>
        <dbReference type="ARBA" id="ARBA00023157"/>
    </source>
</evidence>
<keyword evidence="7" id="KW-0812">Transmembrane</keyword>
<dbReference type="OMA" id="THEHGAN"/>
<dbReference type="KEGG" id="hro:HELRODRAFT_65162"/>
<evidence type="ECO:0000256" key="5">
    <source>
        <dbReference type="ARBA" id="ARBA00022676"/>
    </source>
</evidence>
<comment type="cofactor">
    <cofactor evidence="1 16">
        <name>Mn(2+)</name>
        <dbReference type="ChEBI" id="CHEBI:29035"/>
    </cofactor>
</comment>
<dbReference type="HOGENOM" id="CLU_013477_0_1_1"/>
<evidence type="ECO:0000256" key="7">
    <source>
        <dbReference type="ARBA" id="ARBA00022692"/>
    </source>
</evidence>
<dbReference type="InParanoid" id="T1FY39"/>
<dbReference type="InterPro" id="IPR000772">
    <property type="entry name" value="Ricin_B_lectin"/>
</dbReference>
<dbReference type="InterPro" id="IPR001173">
    <property type="entry name" value="Glyco_trans_2-like"/>
</dbReference>
<dbReference type="RefSeq" id="XP_009019771.1">
    <property type="nucleotide sequence ID" value="XM_009021523.1"/>
</dbReference>
<dbReference type="PANTHER" id="PTHR11675:SF131">
    <property type="entry name" value="POLYPEPTIDE N-ACETYLGALACTOSAMINYLTRANSFERASE 9-RELATED"/>
    <property type="match status" value="1"/>
</dbReference>
<reference evidence="20" key="1">
    <citation type="submission" date="2012-12" db="EMBL/GenBank/DDBJ databases">
        <authorList>
            <person name="Hellsten U."/>
            <person name="Grimwood J."/>
            <person name="Chapman J.A."/>
            <person name="Shapiro H."/>
            <person name="Aerts A."/>
            <person name="Otillar R.P."/>
            <person name="Terry A.Y."/>
            <person name="Boore J.L."/>
            <person name="Simakov O."/>
            <person name="Marletaz F."/>
            <person name="Cho S.-J."/>
            <person name="Edsinger-Gonzales E."/>
            <person name="Havlak P."/>
            <person name="Kuo D.-H."/>
            <person name="Larsson T."/>
            <person name="Lv J."/>
            <person name="Arendt D."/>
            <person name="Savage R."/>
            <person name="Osoegawa K."/>
            <person name="de Jong P."/>
            <person name="Lindberg D.R."/>
            <person name="Seaver E.C."/>
            <person name="Weisblat D.A."/>
            <person name="Putnam N.H."/>
            <person name="Grigoriev I.V."/>
            <person name="Rokhsar D.S."/>
        </authorList>
    </citation>
    <scope>NUCLEOTIDE SEQUENCE</scope>
</reference>
<dbReference type="CTD" id="20213737"/>
<dbReference type="PROSITE" id="PS50231">
    <property type="entry name" value="RICIN_B_LECTIN"/>
    <property type="match status" value="1"/>
</dbReference>
<dbReference type="InterPro" id="IPR029044">
    <property type="entry name" value="Nucleotide-diphossugar_trans"/>
</dbReference>
<keyword evidence="8" id="KW-0479">Metal-binding</keyword>
<evidence type="ECO:0000256" key="9">
    <source>
        <dbReference type="ARBA" id="ARBA00022734"/>
    </source>
</evidence>
<evidence type="ECO:0000256" key="13">
    <source>
        <dbReference type="ARBA" id="ARBA00023136"/>
    </source>
</evidence>
<keyword evidence="10" id="KW-0735">Signal-anchor</keyword>
<evidence type="ECO:0000256" key="1">
    <source>
        <dbReference type="ARBA" id="ARBA00001936"/>
    </source>
</evidence>
<dbReference type="GO" id="GO:0004653">
    <property type="term" value="F:polypeptide N-acetylgalactosaminyltransferase activity"/>
    <property type="evidence" value="ECO:0000318"/>
    <property type="project" value="GO_Central"/>
</dbReference>
<dbReference type="PANTHER" id="PTHR11675">
    <property type="entry name" value="N-ACETYLGALACTOSAMINYLTRANSFERASE"/>
    <property type="match status" value="1"/>
</dbReference>
<keyword evidence="20" id="KW-1185">Reference proteome</keyword>
<evidence type="ECO:0000259" key="17">
    <source>
        <dbReference type="SMART" id="SM00458"/>
    </source>
</evidence>
<keyword evidence="13" id="KW-0472">Membrane</keyword>
<dbReference type="GO" id="GO:0000139">
    <property type="term" value="C:Golgi membrane"/>
    <property type="evidence" value="ECO:0007669"/>
    <property type="project" value="UniProtKB-SubCell"/>
</dbReference>
<dbReference type="SMART" id="SM00458">
    <property type="entry name" value="RICIN"/>
    <property type="match status" value="1"/>
</dbReference>
<evidence type="ECO:0000256" key="15">
    <source>
        <dbReference type="ARBA" id="ARBA00023211"/>
    </source>
</evidence>
<gene>
    <name evidence="19" type="primary">20213737</name>
    <name evidence="18" type="ORF">HELRODRAFT_65162</name>
</gene>
<accession>T1FY39</accession>
<keyword evidence="5 16" id="KW-0328">Glycosyltransferase</keyword>
<evidence type="ECO:0000313" key="18">
    <source>
        <dbReference type="EMBL" id="ESO02363.1"/>
    </source>
</evidence>
<evidence type="ECO:0000256" key="6">
    <source>
        <dbReference type="ARBA" id="ARBA00022679"/>
    </source>
</evidence>
<keyword evidence="12 16" id="KW-0333">Golgi apparatus</keyword>
<dbReference type="InterPro" id="IPR035992">
    <property type="entry name" value="Ricin_B-like_lectins"/>
</dbReference>
<keyword evidence="14 16" id="KW-1015">Disulfide bond</keyword>
<keyword evidence="11" id="KW-1133">Transmembrane helix</keyword>
<reference evidence="18 20" key="2">
    <citation type="journal article" date="2013" name="Nature">
        <title>Insights into bilaterian evolution from three spiralian genomes.</title>
        <authorList>
            <person name="Simakov O."/>
            <person name="Marletaz F."/>
            <person name="Cho S.J."/>
            <person name="Edsinger-Gonzales E."/>
            <person name="Havlak P."/>
            <person name="Hellsten U."/>
            <person name="Kuo D.H."/>
            <person name="Larsson T."/>
            <person name="Lv J."/>
            <person name="Arendt D."/>
            <person name="Savage R."/>
            <person name="Osoegawa K."/>
            <person name="de Jong P."/>
            <person name="Grimwood J."/>
            <person name="Chapman J.A."/>
            <person name="Shapiro H."/>
            <person name="Aerts A."/>
            <person name="Otillar R.P."/>
            <person name="Terry A.Y."/>
            <person name="Boore J.L."/>
            <person name="Grigoriev I.V."/>
            <person name="Lindberg D.R."/>
            <person name="Seaver E.C."/>
            <person name="Weisblat D.A."/>
            <person name="Putnam N.H."/>
            <person name="Rokhsar D.S."/>
        </authorList>
    </citation>
    <scope>NUCLEOTIDE SEQUENCE</scope>
</reference>
<dbReference type="STRING" id="6412.T1FY39"/>
<dbReference type="AlphaFoldDB" id="T1FY39"/>
<comment type="similarity">
    <text evidence="4 16">Belongs to the glycosyltransferase 2 family. GalNAc-T subfamily.</text>
</comment>
<dbReference type="Gene3D" id="2.80.10.50">
    <property type="match status" value="1"/>
</dbReference>
<dbReference type="InterPro" id="IPR045885">
    <property type="entry name" value="GalNAc-T"/>
</dbReference>
<dbReference type="GeneID" id="20213737"/>
<evidence type="ECO:0000256" key="11">
    <source>
        <dbReference type="ARBA" id="ARBA00022989"/>
    </source>
</evidence>
<comment type="pathway">
    <text evidence="3 16">Protein modification; protein glycosylation.</text>
</comment>
<dbReference type="CDD" id="cd02510">
    <property type="entry name" value="pp-GalNAc-T"/>
    <property type="match status" value="1"/>
</dbReference>